<accession>A0A099NTB5</accession>
<dbReference type="Proteomes" id="UP000029867">
    <property type="component" value="Unassembled WGS sequence"/>
</dbReference>
<name>A0A099NTB5_PICKU</name>
<evidence type="ECO:0000313" key="2">
    <source>
        <dbReference type="Proteomes" id="UP000029867"/>
    </source>
</evidence>
<dbReference type="EMBL" id="JQFK01000953">
    <property type="protein sequence ID" value="KGK35116.1"/>
    <property type="molecule type" value="Genomic_DNA"/>
</dbReference>
<sequence>MSQTRGGYNVRPEDDLVENGEYENGEYENRIGEHGVQRSSLQGGVRKVHKTAYKMKISTSM</sequence>
<reference evidence="2" key="1">
    <citation type="journal article" date="2014" name="Microb. Cell Fact.">
        <title>Exploiting Issatchenkia orientalis SD108 for succinic acid production.</title>
        <authorList>
            <person name="Xiao H."/>
            <person name="Shao Z."/>
            <person name="Jiang Y."/>
            <person name="Dole S."/>
            <person name="Zhao H."/>
        </authorList>
    </citation>
    <scope>NUCLEOTIDE SEQUENCE [LARGE SCALE GENOMIC DNA]</scope>
    <source>
        <strain evidence="2">SD108</strain>
    </source>
</reference>
<proteinExistence type="predicted"/>
<protein>
    <submittedName>
        <fullName evidence="1">Uncharacterized protein</fullName>
    </submittedName>
</protein>
<dbReference type="HOGENOM" id="CLU_2922910_0_0_1"/>
<evidence type="ECO:0000313" key="1">
    <source>
        <dbReference type="EMBL" id="KGK35116.1"/>
    </source>
</evidence>
<gene>
    <name evidence="1" type="ORF">JL09_g5734</name>
</gene>
<dbReference type="AlphaFoldDB" id="A0A099NTB5"/>
<comment type="caution">
    <text evidence="1">The sequence shown here is derived from an EMBL/GenBank/DDBJ whole genome shotgun (WGS) entry which is preliminary data.</text>
</comment>
<organism evidence="1 2">
    <name type="scientific">Pichia kudriavzevii</name>
    <name type="common">Yeast</name>
    <name type="synonym">Issatchenkia orientalis</name>
    <dbReference type="NCBI Taxonomy" id="4909"/>
    <lineage>
        <taxon>Eukaryota</taxon>
        <taxon>Fungi</taxon>
        <taxon>Dikarya</taxon>
        <taxon>Ascomycota</taxon>
        <taxon>Saccharomycotina</taxon>
        <taxon>Pichiomycetes</taxon>
        <taxon>Pichiales</taxon>
        <taxon>Pichiaceae</taxon>
        <taxon>Pichia</taxon>
    </lineage>
</organism>